<evidence type="ECO:0000313" key="6">
    <source>
        <dbReference type="EMBL" id="MDJ1158201.1"/>
    </source>
</evidence>
<evidence type="ECO:0000313" key="7">
    <source>
        <dbReference type="Proteomes" id="UP001321492"/>
    </source>
</evidence>
<sequence>MTVTVALERVTRRFGPVEAVRDVSFTLPPGEIVALVGHNGAGKTTLMKLMLGLVRPSEGAVRVLGEDPAAGEFAARRRLGFLPESVSFNGALTGRETLAFYARLKGETPARAFALLDRVGLGAAALRRVGTYSKGMRQRLGLAQALLGAPRLLLLDEPTTGLDPALRQGFYEILQELRAGGATVLLSSHALTELEGEAERVLIMNRGRLVANGSLEELRRLARLPVRIRVTGEAQGLDTFAQHLGGIHPSRRVNGHVVEIETEAETKIAVLRRALGEGAAISDVDVLPPTLDELYAHFLRAQERSPSGEERA</sequence>
<keyword evidence="7" id="KW-1185">Reference proteome</keyword>
<organism evidence="6 7">
    <name type="scientific">Chelatococcus albus</name>
    <dbReference type="NCBI Taxonomy" id="3047466"/>
    <lineage>
        <taxon>Bacteria</taxon>
        <taxon>Pseudomonadati</taxon>
        <taxon>Pseudomonadota</taxon>
        <taxon>Alphaproteobacteria</taxon>
        <taxon>Hyphomicrobiales</taxon>
        <taxon>Chelatococcaceae</taxon>
        <taxon>Chelatococcus</taxon>
    </lineage>
</organism>
<evidence type="ECO:0000256" key="2">
    <source>
        <dbReference type="ARBA" id="ARBA00022448"/>
    </source>
</evidence>
<evidence type="ECO:0000256" key="3">
    <source>
        <dbReference type="ARBA" id="ARBA00022741"/>
    </source>
</evidence>
<dbReference type="PANTHER" id="PTHR43335:SF11">
    <property type="entry name" value="ABC TRANSPORTER RELATED"/>
    <property type="match status" value="1"/>
</dbReference>
<dbReference type="PROSITE" id="PS50893">
    <property type="entry name" value="ABC_TRANSPORTER_2"/>
    <property type="match status" value="1"/>
</dbReference>
<dbReference type="EMBL" id="JASJEV010000004">
    <property type="protein sequence ID" value="MDJ1158201.1"/>
    <property type="molecule type" value="Genomic_DNA"/>
</dbReference>
<feature type="domain" description="ABC transporter" evidence="5">
    <location>
        <begin position="5"/>
        <end position="231"/>
    </location>
</feature>
<dbReference type="SMART" id="SM00382">
    <property type="entry name" value="AAA"/>
    <property type="match status" value="1"/>
</dbReference>
<evidence type="ECO:0000259" key="5">
    <source>
        <dbReference type="PROSITE" id="PS50893"/>
    </source>
</evidence>
<dbReference type="CDD" id="cd03230">
    <property type="entry name" value="ABC_DR_subfamily_A"/>
    <property type="match status" value="1"/>
</dbReference>
<dbReference type="InterPro" id="IPR003593">
    <property type="entry name" value="AAA+_ATPase"/>
</dbReference>
<accession>A0ABT7AHU9</accession>
<name>A0ABT7AHU9_9HYPH</name>
<dbReference type="PROSITE" id="PS00211">
    <property type="entry name" value="ABC_TRANSPORTER_1"/>
    <property type="match status" value="1"/>
</dbReference>
<dbReference type="SUPFAM" id="SSF52540">
    <property type="entry name" value="P-loop containing nucleoside triphosphate hydrolases"/>
    <property type="match status" value="1"/>
</dbReference>
<protein>
    <submittedName>
        <fullName evidence="6">ABC transporter ATP-binding protein</fullName>
    </submittedName>
</protein>
<keyword evidence="4 6" id="KW-0067">ATP-binding</keyword>
<comment type="similarity">
    <text evidence="1">Belongs to the ABC transporter superfamily.</text>
</comment>
<dbReference type="InterPro" id="IPR027417">
    <property type="entry name" value="P-loop_NTPase"/>
</dbReference>
<proteinExistence type="inferred from homology"/>
<reference evidence="6 7" key="1">
    <citation type="submission" date="2023-05" db="EMBL/GenBank/DDBJ databases">
        <title>Chelatococcus sp. nov., a moderately thermophilic bacterium isolated from hot spring microbial mat.</title>
        <authorList>
            <person name="Hu C.-J."/>
            <person name="Li W.-J."/>
        </authorList>
    </citation>
    <scope>NUCLEOTIDE SEQUENCE [LARGE SCALE GENOMIC DNA]</scope>
    <source>
        <strain evidence="6 7">SYSU G07232</strain>
    </source>
</reference>
<dbReference type="InterPro" id="IPR017871">
    <property type="entry name" value="ABC_transporter-like_CS"/>
</dbReference>
<dbReference type="PANTHER" id="PTHR43335">
    <property type="entry name" value="ABC TRANSPORTER, ATP-BINDING PROTEIN"/>
    <property type="match status" value="1"/>
</dbReference>
<gene>
    <name evidence="6" type="ORF">QNA08_08140</name>
</gene>
<keyword evidence="2" id="KW-0813">Transport</keyword>
<dbReference type="RefSeq" id="WP_283740201.1">
    <property type="nucleotide sequence ID" value="NZ_JASJEV010000004.1"/>
</dbReference>
<keyword evidence="3" id="KW-0547">Nucleotide-binding</keyword>
<evidence type="ECO:0000256" key="1">
    <source>
        <dbReference type="ARBA" id="ARBA00005417"/>
    </source>
</evidence>
<dbReference type="Proteomes" id="UP001321492">
    <property type="component" value="Unassembled WGS sequence"/>
</dbReference>
<comment type="caution">
    <text evidence="6">The sequence shown here is derived from an EMBL/GenBank/DDBJ whole genome shotgun (WGS) entry which is preliminary data.</text>
</comment>
<dbReference type="Pfam" id="PF00005">
    <property type="entry name" value="ABC_tran"/>
    <property type="match status" value="1"/>
</dbReference>
<dbReference type="Gene3D" id="3.40.50.300">
    <property type="entry name" value="P-loop containing nucleotide triphosphate hydrolases"/>
    <property type="match status" value="1"/>
</dbReference>
<dbReference type="InterPro" id="IPR003439">
    <property type="entry name" value="ABC_transporter-like_ATP-bd"/>
</dbReference>
<evidence type="ECO:0000256" key="4">
    <source>
        <dbReference type="ARBA" id="ARBA00022840"/>
    </source>
</evidence>
<dbReference type="GO" id="GO:0005524">
    <property type="term" value="F:ATP binding"/>
    <property type="evidence" value="ECO:0007669"/>
    <property type="project" value="UniProtKB-KW"/>
</dbReference>